<comment type="similarity">
    <text evidence="1 10">Belongs to the NDC80/HEC1 family.</text>
</comment>
<dbReference type="PANTHER" id="PTHR10643:SF2">
    <property type="entry name" value="KINETOCHORE PROTEIN NDC80 HOMOLOG"/>
    <property type="match status" value="1"/>
</dbReference>
<dbReference type="Gene3D" id="1.10.418.30">
    <property type="entry name" value="Ncd80 complex, Ncd80 subunit"/>
    <property type="match status" value="1"/>
</dbReference>
<evidence type="ECO:0000256" key="3">
    <source>
        <dbReference type="ARBA" id="ARBA00022618"/>
    </source>
</evidence>
<evidence type="ECO:0000256" key="6">
    <source>
        <dbReference type="ARBA" id="ARBA00023054"/>
    </source>
</evidence>
<feature type="coiled-coil region" evidence="11">
    <location>
        <begin position="409"/>
        <end position="501"/>
    </location>
</feature>
<evidence type="ECO:0000256" key="8">
    <source>
        <dbReference type="ARBA" id="ARBA00023306"/>
    </source>
</evidence>
<evidence type="ECO:0000256" key="11">
    <source>
        <dbReference type="SAM" id="Coils"/>
    </source>
</evidence>
<accession>A0AA85IVP4</accession>
<keyword evidence="9 10" id="KW-0137">Centromere</keyword>
<keyword evidence="8 10" id="KW-0131">Cell cycle</keyword>
<evidence type="ECO:0000256" key="4">
    <source>
        <dbReference type="ARBA" id="ARBA00022776"/>
    </source>
</evidence>
<dbReference type="Proteomes" id="UP000050795">
    <property type="component" value="Unassembled WGS sequence"/>
</dbReference>
<keyword evidence="2 10" id="KW-0158">Chromosome</keyword>
<feature type="coiled-coil region" evidence="11">
    <location>
        <begin position="235"/>
        <end position="347"/>
    </location>
</feature>
<dbReference type="PANTHER" id="PTHR10643">
    <property type="entry name" value="KINETOCHORE PROTEIN NDC80"/>
    <property type="match status" value="1"/>
</dbReference>
<keyword evidence="3 10" id="KW-0132">Cell division</keyword>
<evidence type="ECO:0000256" key="12">
    <source>
        <dbReference type="SAM" id="MobiDB-lite"/>
    </source>
</evidence>
<keyword evidence="14" id="KW-1185">Reference proteome</keyword>
<dbReference type="AlphaFoldDB" id="A0AA85IVP4"/>
<keyword evidence="7 10" id="KW-0539">Nucleus</keyword>
<dbReference type="GO" id="GO:0031262">
    <property type="term" value="C:Ndc80 complex"/>
    <property type="evidence" value="ECO:0007669"/>
    <property type="project" value="UniProtKB-UniRule"/>
</dbReference>
<evidence type="ECO:0000256" key="7">
    <source>
        <dbReference type="ARBA" id="ARBA00023242"/>
    </source>
</evidence>
<evidence type="ECO:0000256" key="2">
    <source>
        <dbReference type="ARBA" id="ARBA00022454"/>
    </source>
</evidence>
<evidence type="ECO:0000256" key="10">
    <source>
        <dbReference type="RuleBase" id="RU368072"/>
    </source>
</evidence>
<evidence type="ECO:0000256" key="1">
    <source>
        <dbReference type="ARBA" id="ARBA00007050"/>
    </source>
</evidence>
<organism evidence="14 15">
    <name type="scientific">Trichobilharzia regenti</name>
    <name type="common">Nasal bird schistosome</name>
    <dbReference type="NCBI Taxonomy" id="157069"/>
    <lineage>
        <taxon>Eukaryota</taxon>
        <taxon>Metazoa</taxon>
        <taxon>Spiralia</taxon>
        <taxon>Lophotrochozoa</taxon>
        <taxon>Platyhelminthes</taxon>
        <taxon>Trematoda</taxon>
        <taxon>Digenea</taxon>
        <taxon>Strigeidida</taxon>
        <taxon>Schistosomatoidea</taxon>
        <taxon>Schistosomatidae</taxon>
        <taxon>Trichobilharzia</taxon>
    </lineage>
</organism>
<dbReference type="InterPro" id="IPR055260">
    <property type="entry name" value="Ndc80_CH"/>
</dbReference>
<dbReference type="GO" id="GO:0005634">
    <property type="term" value="C:nucleus"/>
    <property type="evidence" value="ECO:0007669"/>
    <property type="project" value="UniProtKB-SubCell"/>
</dbReference>
<comment type="subcellular location">
    <subcellularLocation>
        <location evidence="10">Chromosome</location>
        <location evidence="10">Centromere</location>
        <location evidence="10">Kinetochore</location>
    </subcellularLocation>
    <subcellularLocation>
        <location evidence="10">Nucleus</location>
    </subcellularLocation>
</comment>
<name>A0AA85IVP4_TRIRE</name>
<comment type="subunit">
    <text evidence="10">Component of the NDC80 complex.</text>
</comment>
<sequence length="579" mass="67164">MRRNYSLQSDRKSRQTRAPSVVGQEQKSVNRDVKYRPQPNEMVESLMQFLVNTDYCSSTPEASLTLNSKEIFSIFEHVIRQIDPSFRIKGGVMKPEEVLVSTLKKLGYPNPLSKLHLVAPGAPQAWNSIVTALNWLREGVEHAKQLSEFSIPVAEGDGNANEKASVNKLIHELKLSLFKKKRGDPNITDSVIQNLKSSISITLGAPSDEDMKKAYDRSNEIDKELASFESNYNEENVLKEQINELNRKIQLLNEKMHNIEPEICTIKCMDDELAKSVKDVEVELKESELKLAEVRAKVKEQDDAGYGKLRQEYRVLCERFEARTRVKEELTKELEQKQLDYTRLEGVIAPTLDDYNRLVGTLRLPEYSAIAEKCNLDVCTYRKGFDVTKEIPRLIEAVTHCIDQFNMIISAKEEKVQHMIDEIKTLEASINKSHLPDLQAKLIEVKNELTKLDELLTEIDNSDEKSEEEFIKRCNEKHERLEDLKKQICEEEKRKTELNEKLFRIMEEKFMWKSQIETVNHQLSVFVPYIQTYFKEKELAARSWQTHVNLLREEARTTLKRTEDKVKKALEEVDKETQK</sequence>
<dbReference type="GO" id="GO:0051315">
    <property type="term" value="P:attachment of mitotic spindle microtubules to kinetochore"/>
    <property type="evidence" value="ECO:0007669"/>
    <property type="project" value="UniProtKB-UniRule"/>
</dbReference>
<feature type="coiled-coil region" evidence="11">
    <location>
        <begin position="552"/>
        <end position="579"/>
    </location>
</feature>
<evidence type="ECO:0000256" key="9">
    <source>
        <dbReference type="ARBA" id="ARBA00023328"/>
    </source>
</evidence>
<protein>
    <recommendedName>
        <fullName evidence="10">Kinetochore protein NDC80</fullName>
    </recommendedName>
</protein>
<dbReference type="WBParaSite" id="TREG1_125720.1">
    <property type="protein sequence ID" value="TREG1_125720.1"/>
    <property type="gene ID" value="TREG1_125720"/>
</dbReference>
<dbReference type="GO" id="GO:0051301">
    <property type="term" value="P:cell division"/>
    <property type="evidence" value="ECO:0007669"/>
    <property type="project" value="UniProtKB-UniRule"/>
</dbReference>
<dbReference type="Pfam" id="PF03801">
    <property type="entry name" value="Ndc80_HEC"/>
    <property type="match status" value="1"/>
</dbReference>
<dbReference type="InterPro" id="IPR038273">
    <property type="entry name" value="Ndc80_sf"/>
</dbReference>
<dbReference type="InterPro" id="IPR005550">
    <property type="entry name" value="Kinetochore_Ndc80"/>
</dbReference>
<feature type="region of interest" description="Disordered" evidence="12">
    <location>
        <begin position="1"/>
        <end position="33"/>
    </location>
</feature>
<evidence type="ECO:0000313" key="14">
    <source>
        <dbReference type="Proteomes" id="UP000050795"/>
    </source>
</evidence>
<evidence type="ECO:0000313" key="15">
    <source>
        <dbReference type="WBParaSite" id="TREG1_125720.1"/>
    </source>
</evidence>
<keyword evidence="6 11" id="KW-0175">Coiled coil</keyword>
<keyword evidence="4 10" id="KW-0498">Mitosis</keyword>
<comment type="function">
    <text evidence="10">Acts as a component of the essential kinetochore-associated NDC80 complex, which is required for chromosome segregation and spindle checkpoint activity.</text>
</comment>
<feature type="domain" description="Kinetochore protein Ndc80 CH" evidence="13">
    <location>
        <begin position="10"/>
        <end position="141"/>
    </location>
</feature>
<reference evidence="14" key="1">
    <citation type="submission" date="2022-06" db="EMBL/GenBank/DDBJ databases">
        <authorList>
            <person name="Berger JAMES D."/>
            <person name="Berger JAMES D."/>
        </authorList>
    </citation>
    <scope>NUCLEOTIDE SEQUENCE [LARGE SCALE GENOMIC DNA]</scope>
</reference>
<keyword evidence="5 10" id="KW-0995">Kinetochore</keyword>
<evidence type="ECO:0000256" key="5">
    <source>
        <dbReference type="ARBA" id="ARBA00022838"/>
    </source>
</evidence>
<evidence type="ECO:0000259" key="13">
    <source>
        <dbReference type="Pfam" id="PF03801"/>
    </source>
</evidence>
<proteinExistence type="inferred from homology"/>
<reference evidence="15" key="2">
    <citation type="submission" date="2023-11" db="UniProtKB">
        <authorList>
            <consortium name="WormBaseParasite"/>
        </authorList>
    </citation>
    <scope>IDENTIFICATION</scope>
</reference>